<feature type="transmembrane region" description="Helical" evidence="1">
    <location>
        <begin position="227"/>
        <end position="251"/>
    </location>
</feature>
<evidence type="ECO:0000256" key="1">
    <source>
        <dbReference type="SAM" id="Phobius"/>
    </source>
</evidence>
<dbReference type="CDD" id="cd06550">
    <property type="entry name" value="TM_ABC_iron-siderophores_like"/>
    <property type="match status" value="1"/>
</dbReference>
<sequence>MAVLTKRAPEPPAKVPGRPALRRGRFSVVWRPRTVVVLALTALVLFVGLVVNIGRGDFPISIGEVVAVLFGGGDRGQRFIVLDLRLPQSLTGALVGGALAVSGAITQAIARNPLASPDIIGITMGASATAVFVIVIGGGFGAVGGFLTAAGLPIAALIGGLLTAFVIHGLSWRRGIQGFRLVLVGIGINAMLLAIVQWLLVVAEIHEAARATVWLTGSLNARGWEHVIPVGLALVVLVPAALVLAHGLGALQFGDDTARGLGMRVDHARSWLLVVAVGLAAVATASAGPIAFVALVAPQIAQRLVGSARPPIAASLLVGAALTVLSDVIARTAFPSPLPVGIITAVVGAPYLLYLLARHGREART</sequence>
<dbReference type="InterPro" id="IPR000522">
    <property type="entry name" value="ABC_transptr_permease_BtuC"/>
</dbReference>
<accession>A0ABS6UNZ7</accession>
<dbReference type="EMBL" id="JADQDK010000001">
    <property type="protein sequence ID" value="MBW0133514.1"/>
    <property type="molecule type" value="Genomic_DNA"/>
</dbReference>
<feature type="transmembrane region" description="Helical" evidence="1">
    <location>
        <begin position="35"/>
        <end position="54"/>
    </location>
</feature>
<feature type="transmembrane region" description="Helical" evidence="1">
    <location>
        <begin position="337"/>
        <end position="357"/>
    </location>
</feature>
<evidence type="ECO:0000313" key="3">
    <source>
        <dbReference type="Proteomes" id="UP000694287"/>
    </source>
</evidence>
<feature type="transmembrane region" description="Helical" evidence="1">
    <location>
        <begin position="271"/>
        <end position="300"/>
    </location>
</feature>
<keyword evidence="1" id="KW-0812">Transmembrane</keyword>
<feature type="transmembrane region" description="Helical" evidence="1">
    <location>
        <begin position="119"/>
        <end position="140"/>
    </location>
</feature>
<proteinExistence type="predicted"/>
<keyword evidence="3" id="KW-1185">Reference proteome</keyword>
<protein>
    <submittedName>
        <fullName evidence="2">Iron chelate uptake ABC transporter family permease subunit</fullName>
    </submittedName>
</protein>
<feature type="transmembrane region" description="Helical" evidence="1">
    <location>
        <begin position="179"/>
        <end position="200"/>
    </location>
</feature>
<dbReference type="Proteomes" id="UP000694287">
    <property type="component" value="Unassembled WGS sequence"/>
</dbReference>
<evidence type="ECO:0000313" key="2">
    <source>
        <dbReference type="EMBL" id="MBW0133514.1"/>
    </source>
</evidence>
<keyword evidence="1" id="KW-1133">Transmembrane helix</keyword>
<name>A0ABS6UNZ7_9PSEU</name>
<reference evidence="2 3" key="1">
    <citation type="submission" date="2020-11" db="EMBL/GenBank/DDBJ databases">
        <title>Pseudonocardia abyssalis sp. nov. and Pseudonocardia oceani sp. nov., description and phylogenomic analysis of two novel actinomycetes isolated from the deep Southern Ocean.</title>
        <authorList>
            <person name="Parra J."/>
        </authorList>
    </citation>
    <scope>NUCLEOTIDE SEQUENCE [LARGE SCALE GENOMIC DNA]</scope>
    <source>
        <strain evidence="2 3">KRD-168</strain>
    </source>
</reference>
<keyword evidence="1" id="KW-0472">Membrane</keyword>
<gene>
    <name evidence="2" type="ORF">I4I81_04480</name>
</gene>
<dbReference type="PANTHER" id="PTHR30472">
    <property type="entry name" value="FERRIC ENTEROBACTIN TRANSPORT SYSTEM PERMEASE PROTEIN"/>
    <property type="match status" value="1"/>
</dbReference>
<dbReference type="Pfam" id="PF01032">
    <property type="entry name" value="FecCD"/>
    <property type="match status" value="1"/>
</dbReference>
<dbReference type="PANTHER" id="PTHR30472:SF24">
    <property type="entry name" value="FERRIC ENTEROBACTIN TRANSPORT SYSTEM PERMEASE PROTEIN FEPG"/>
    <property type="match status" value="1"/>
</dbReference>
<feature type="transmembrane region" description="Helical" evidence="1">
    <location>
        <begin position="90"/>
        <end position="110"/>
    </location>
</feature>
<feature type="transmembrane region" description="Helical" evidence="1">
    <location>
        <begin position="146"/>
        <end position="167"/>
    </location>
</feature>
<organism evidence="2 3">
    <name type="scientific">Pseudonocardia abyssalis</name>
    <dbReference type="NCBI Taxonomy" id="2792008"/>
    <lineage>
        <taxon>Bacteria</taxon>
        <taxon>Bacillati</taxon>
        <taxon>Actinomycetota</taxon>
        <taxon>Actinomycetes</taxon>
        <taxon>Pseudonocardiales</taxon>
        <taxon>Pseudonocardiaceae</taxon>
        <taxon>Pseudonocardia</taxon>
    </lineage>
</organism>
<comment type="caution">
    <text evidence="2">The sequence shown here is derived from an EMBL/GenBank/DDBJ whole genome shotgun (WGS) entry which is preliminary data.</text>
</comment>
<dbReference type="RefSeq" id="WP_218603282.1">
    <property type="nucleotide sequence ID" value="NZ_JADQDJ010000118.1"/>
</dbReference>